<dbReference type="Pfam" id="PF06585">
    <property type="entry name" value="JHBP"/>
    <property type="match status" value="1"/>
</dbReference>
<gene>
    <name evidence="6" type="primary">LOC107227099</name>
</gene>
<sequence length="245" mass="27461">MIPLTIALLLAVVTRASAVNLPEYIHVCKRRDPNVENCISQSVEYLRPYLVKGVPERNIPSLEPLLLKELVAAEGTGIRISARNVHAYGASDFTVKRLKIDLDKLRFEVDINLPHLYIDGMYEIAGRVLLLPISGTGPMQGNFTQCTGAVRMQGALRKDKAGEDHLYYSDFRMKISIGKGNLRLENLFGGERTLGDVVNAAINNNFDAFIRELKPLIEKALSESFLEISNRIVEPFTYKQLFPDN</sequence>
<proteinExistence type="inferred from homology"/>
<evidence type="ECO:0000313" key="5">
    <source>
        <dbReference type="Proteomes" id="UP000829291"/>
    </source>
</evidence>
<keyword evidence="1 4" id="KW-0732">Signal</keyword>
<evidence type="ECO:0000256" key="4">
    <source>
        <dbReference type="SAM" id="SignalP"/>
    </source>
</evidence>
<reference evidence="6" key="1">
    <citation type="submission" date="2025-08" db="UniProtKB">
        <authorList>
            <consortium name="RefSeq"/>
        </authorList>
    </citation>
    <scope>IDENTIFICATION</scope>
    <source>
        <tissue evidence="6">Thorax and Abdomen</tissue>
    </source>
</reference>
<dbReference type="KEGG" id="nlo:107227099"/>
<dbReference type="RefSeq" id="XP_015523631.1">
    <property type="nucleotide sequence ID" value="XM_015668145.2"/>
</dbReference>
<dbReference type="InParanoid" id="A0A6J0C8E8"/>
<protein>
    <submittedName>
        <fullName evidence="6">Protein takeout</fullName>
    </submittedName>
</protein>
<dbReference type="OrthoDB" id="8185598at2759"/>
<accession>A0A6J0C8E8</accession>
<evidence type="ECO:0000313" key="6">
    <source>
        <dbReference type="RefSeq" id="XP_015523631.1"/>
    </source>
</evidence>
<dbReference type="InterPro" id="IPR010562">
    <property type="entry name" value="Haemolymph_juvenile_hormone-bd"/>
</dbReference>
<dbReference type="AlphaFoldDB" id="A0A6J0C8E8"/>
<keyword evidence="2" id="KW-0090">Biological rhythms</keyword>
<name>A0A6J0C8E8_NEOLC</name>
<evidence type="ECO:0000256" key="3">
    <source>
        <dbReference type="ARBA" id="ARBA00060902"/>
    </source>
</evidence>
<dbReference type="GeneID" id="107227099"/>
<feature type="chain" id="PRO_5027095269" evidence="4">
    <location>
        <begin position="19"/>
        <end position="245"/>
    </location>
</feature>
<evidence type="ECO:0000256" key="2">
    <source>
        <dbReference type="ARBA" id="ARBA00023108"/>
    </source>
</evidence>
<organism evidence="6">
    <name type="scientific">Neodiprion lecontei</name>
    <name type="common">Redheaded pine sawfly</name>
    <dbReference type="NCBI Taxonomy" id="441921"/>
    <lineage>
        <taxon>Eukaryota</taxon>
        <taxon>Metazoa</taxon>
        <taxon>Ecdysozoa</taxon>
        <taxon>Arthropoda</taxon>
        <taxon>Hexapoda</taxon>
        <taxon>Insecta</taxon>
        <taxon>Pterygota</taxon>
        <taxon>Neoptera</taxon>
        <taxon>Endopterygota</taxon>
        <taxon>Hymenoptera</taxon>
        <taxon>Tenthredinoidea</taxon>
        <taxon>Diprionidae</taxon>
        <taxon>Diprioninae</taxon>
        <taxon>Neodiprion</taxon>
    </lineage>
</organism>
<dbReference type="FunCoup" id="A0A6J0C8E8">
    <property type="interactions" value="44"/>
</dbReference>
<dbReference type="GO" id="GO:0005615">
    <property type="term" value="C:extracellular space"/>
    <property type="evidence" value="ECO:0007669"/>
    <property type="project" value="TreeGrafter"/>
</dbReference>
<dbReference type="InterPro" id="IPR038606">
    <property type="entry name" value="To_sf"/>
</dbReference>
<evidence type="ECO:0000256" key="1">
    <source>
        <dbReference type="ARBA" id="ARBA00022729"/>
    </source>
</evidence>
<dbReference type="GO" id="GO:0007623">
    <property type="term" value="P:circadian rhythm"/>
    <property type="evidence" value="ECO:0007669"/>
    <property type="project" value="UniProtKB-ARBA"/>
</dbReference>
<dbReference type="PANTHER" id="PTHR11008">
    <property type="entry name" value="PROTEIN TAKEOUT-LIKE PROTEIN"/>
    <property type="match status" value="1"/>
</dbReference>
<dbReference type="Proteomes" id="UP000829291">
    <property type="component" value="Chromosome 4"/>
</dbReference>
<dbReference type="Gene3D" id="3.15.10.30">
    <property type="entry name" value="Haemolymph juvenile hormone binding protein"/>
    <property type="match status" value="1"/>
</dbReference>
<dbReference type="FunFam" id="3.15.10.30:FF:000001">
    <property type="entry name" value="Takeout-like protein 1"/>
    <property type="match status" value="1"/>
</dbReference>
<comment type="similarity">
    <text evidence="3">Belongs to the TO family.</text>
</comment>
<dbReference type="PANTHER" id="PTHR11008:SF14">
    <property type="entry name" value="CIRCADIAN CLOCK-CONTROLLED PROTEIN-LIKE PROTEIN"/>
    <property type="match status" value="1"/>
</dbReference>
<feature type="signal peptide" evidence="4">
    <location>
        <begin position="1"/>
        <end position="18"/>
    </location>
</feature>
<keyword evidence="5" id="KW-1185">Reference proteome</keyword>
<dbReference type="SMART" id="SM00700">
    <property type="entry name" value="JHBP"/>
    <property type="match status" value="1"/>
</dbReference>